<proteinExistence type="predicted"/>
<reference evidence="1" key="1">
    <citation type="submission" date="2024-03" db="EMBL/GenBank/DDBJ databases">
        <authorList>
            <consortium name="ELIXIR-Norway"/>
            <consortium name="Elixir Norway"/>
        </authorList>
    </citation>
    <scope>NUCLEOTIDE SEQUENCE</scope>
</reference>
<sequence>MLWDWSLSTLFTSASEVWETQMGGQGRSSSRRLMGKATRTATTTTTTPKGQACISHRQDYKPENCKTTITASAMKLLKMEKLQQHQNIQCDCAKTHETPAADKMGPSLKTTTQREQKEEEKLLKLSHCCCC</sequence>
<accession>A0ABP1BBX4</accession>
<evidence type="ECO:0000313" key="1">
    <source>
        <dbReference type="EMBL" id="CAK9872494.1"/>
    </source>
</evidence>
<name>A0ABP1BBX4_9BRYO</name>
<dbReference type="Proteomes" id="UP001497522">
    <property type="component" value="Chromosome 3"/>
</dbReference>
<evidence type="ECO:0000313" key="2">
    <source>
        <dbReference type="Proteomes" id="UP001497522"/>
    </source>
</evidence>
<protein>
    <submittedName>
        <fullName evidence="1">Uncharacterized protein</fullName>
    </submittedName>
</protein>
<dbReference type="EMBL" id="OZ023704">
    <property type="protein sequence ID" value="CAK9872494.1"/>
    <property type="molecule type" value="Genomic_DNA"/>
</dbReference>
<gene>
    <name evidence="1" type="ORF">CSSPJE1EN2_LOCUS15064</name>
</gene>
<keyword evidence="2" id="KW-1185">Reference proteome</keyword>
<organism evidence="1 2">
    <name type="scientific">Sphagnum jensenii</name>
    <dbReference type="NCBI Taxonomy" id="128206"/>
    <lineage>
        <taxon>Eukaryota</taxon>
        <taxon>Viridiplantae</taxon>
        <taxon>Streptophyta</taxon>
        <taxon>Embryophyta</taxon>
        <taxon>Bryophyta</taxon>
        <taxon>Sphagnophytina</taxon>
        <taxon>Sphagnopsida</taxon>
        <taxon>Sphagnales</taxon>
        <taxon>Sphagnaceae</taxon>
        <taxon>Sphagnum</taxon>
    </lineage>
</organism>